<name>A0A286GZQ2_9PROT</name>
<dbReference type="Proteomes" id="UP000219621">
    <property type="component" value="Unassembled WGS sequence"/>
</dbReference>
<dbReference type="PANTHER" id="PTHR23088">
    <property type="entry name" value="NITRILASE-RELATED"/>
    <property type="match status" value="1"/>
</dbReference>
<dbReference type="SUPFAM" id="SSF56317">
    <property type="entry name" value="Carbon-nitrogen hydrolase"/>
    <property type="match status" value="1"/>
</dbReference>
<evidence type="ECO:0000313" key="2">
    <source>
        <dbReference type="EMBL" id="SOE01003.1"/>
    </source>
</evidence>
<protein>
    <submittedName>
        <fullName evidence="2">Predicted amidohydrolase</fullName>
    </submittedName>
</protein>
<dbReference type="InterPro" id="IPR003010">
    <property type="entry name" value="C-N_Hydrolase"/>
</dbReference>
<proteinExistence type="predicted"/>
<sequence>MPDPVVALWPVNVGRRLARLEDWIAMVDGRLAEAAKAGADILALPEYACAQWLSVLPEKLAPTAEIPWMAEQAPAMLDALRPLVERHGVALLAGSIPLPAEGGGYANRAVTLLPGGAEMIHDKLTLTPDEQDEACWNLAKGSSVTVFEWKGVRWAVVICLDIEQPAVAVELGKLEPDVILVPSMTTTLAGYHRVFDCAKARAVELFCCVAAVGTIGDCSGFCHGADLNTSGAAAYVPCEKDLGHIGVWGTPLPPRGTAPDEGPLWISPPLPVQTLRAMKRDGTAAVWRGMYDAASLTARSLRA</sequence>
<accession>A0A286GZQ2</accession>
<dbReference type="Gene3D" id="3.60.110.10">
    <property type="entry name" value="Carbon-nitrogen hydrolase"/>
    <property type="match status" value="1"/>
</dbReference>
<reference evidence="2 3" key="1">
    <citation type="submission" date="2017-09" db="EMBL/GenBank/DDBJ databases">
        <authorList>
            <person name="Ehlers B."/>
            <person name="Leendertz F.H."/>
        </authorList>
    </citation>
    <scope>NUCLEOTIDE SEQUENCE [LARGE SCALE GENOMIC DNA]</scope>
    <source>
        <strain evidence="2 3">USBA 140</strain>
    </source>
</reference>
<evidence type="ECO:0000259" key="1">
    <source>
        <dbReference type="PROSITE" id="PS50263"/>
    </source>
</evidence>
<dbReference type="InterPro" id="IPR036526">
    <property type="entry name" value="C-N_Hydrolase_sf"/>
</dbReference>
<dbReference type="Pfam" id="PF00795">
    <property type="entry name" value="CN_hydrolase"/>
    <property type="match status" value="1"/>
</dbReference>
<dbReference type="RefSeq" id="WP_097281462.1">
    <property type="nucleotide sequence ID" value="NZ_OCNJ01000015.1"/>
</dbReference>
<keyword evidence="2" id="KW-0378">Hydrolase</keyword>
<dbReference type="EMBL" id="OCNJ01000015">
    <property type="protein sequence ID" value="SOE01003.1"/>
    <property type="molecule type" value="Genomic_DNA"/>
</dbReference>
<dbReference type="PANTHER" id="PTHR23088:SF50">
    <property type="entry name" value="HYDROLASE YHCX"/>
    <property type="match status" value="1"/>
</dbReference>
<dbReference type="OrthoDB" id="9811121at2"/>
<dbReference type="GO" id="GO:0016787">
    <property type="term" value="F:hydrolase activity"/>
    <property type="evidence" value="ECO:0007669"/>
    <property type="project" value="UniProtKB-KW"/>
</dbReference>
<keyword evidence="3" id="KW-1185">Reference proteome</keyword>
<dbReference type="AlphaFoldDB" id="A0A286GZQ2"/>
<dbReference type="PROSITE" id="PS50263">
    <property type="entry name" value="CN_HYDROLASE"/>
    <property type="match status" value="1"/>
</dbReference>
<organism evidence="2 3">
    <name type="scientific">Caenispirillum bisanense</name>
    <dbReference type="NCBI Taxonomy" id="414052"/>
    <lineage>
        <taxon>Bacteria</taxon>
        <taxon>Pseudomonadati</taxon>
        <taxon>Pseudomonadota</taxon>
        <taxon>Alphaproteobacteria</taxon>
        <taxon>Rhodospirillales</taxon>
        <taxon>Novispirillaceae</taxon>
        <taxon>Caenispirillum</taxon>
    </lineage>
</organism>
<feature type="domain" description="CN hydrolase" evidence="1">
    <location>
        <begin position="9"/>
        <end position="264"/>
    </location>
</feature>
<gene>
    <name evidence="2" type="ORF">SAMN05421508_11551</name>
</gene>
<evidence type="ECO:0000313" key="3">
    <source>
        <dbReference type="Proteomes" id="UP000219621"/>
    </source>
</evidence>